<sequence>MDYLSRFGPFSRPRWHVPVVPMLYPQSQPQPRPKREDEDVFIPPHHSEFGLEDPVEDEEGGFEYEEQDHQRRRVEEAVDYDLEVEEHYEEEEEEAPRHVPPPQQRNMQQEIPWSDVLAQDSTLHKLRPYSYRPSKGNWKHVAISSFPSGRGLYDRDLKRPCTQLRIITWNIDYMSDRHEERLDEALRYIEEDVLRSKEDGEPEPCCILLQEVHAKVLPYLLRNEWIQRWFMVTPIEPRRWPEGQDYGNVTLVARSLDVTECFILHYGPSVMGRTAICVNVKLTFPGTDDKAVVAVVNTHLESLPPGGAVRPKQLDLCSRFLRRTGIHGGVIAGDMNAILPVDATIGKRLELKDSWRKGDIEIGNTWGYQGNDGFPNGRLDKVFYLPGMGYKVDEPKRIGVGLKIRGNSESALWVSDHYGLDTTLRMLKPRSNSS</sequence>
<keyword evidence="10" id="KW-0539">Nucleus</keyword>
<dbReference type="CDD" id="cd09080">
    <property type="entry name" value="TDP2"/>
    <property type="match status" value="1"/>
</dbReference>
<evidence type="ECO:0008006" key="14">
    <source>
        <dbReference type="Google" id="ProtNLM"/>
    </source>
</evidence>
<dbReference type="Gene3D" id="3.60.10.10">
    <property type="entry name" value="Endonuclease/exonuclease/phosphatase"/>
    <property type="match status" value="1"/>
</dbReference>
<evidence type="ECO:0000256" key="6">
    <source>
        <dbReference type="ARBA" id="ARBA00022763"/>
    </source>
</evidence>
<dbReference type="Proteomes" id="UP000521872">
    <property type="component" value="Unassembled WGS sequence"/>
</dbReference>
<dbReference type="AlphaFoldDB" id="A0A8H4VMT5"/>
<name>A0A8H4VMT5_9AGAR</name>
<dbReference type="GO" id="GO:0003697">
    <property type="term" value="F:single-stranded DNA binding"/>
    <property type="evidence" value="ECO:0007669"/>
    <property type="project" value="TreeGrafter"/>
</dbReference>
<dbReference type="PANTHER" id="PTHR15822:SF4">
    <property type="entry name" value="TYROSYL-DNA PHOSPHODIESTERASE 2"/>
    <property type="match status" value="1"/>
</dbReference>
<organism evidence="12 13">
    <name type="scientific">Agrocybe pediades</name>
    <dbReference type="NCBI Taxonomy" id="84607"/>
    <lineage>
        <taxon>Eukaryota</taxon>
        <taxon>Fungi</taxon>
        <taxon>Dikarya</taxon>
        <taxon>Basidiomycota</taxon>
        <taxon>Agaricomycotina</taxon>
        <taxon>Agaricomycetes</taxon>
        <taxon>Agaricomycetidae</taxon>
        <taxon>Agaricales</taxon>
        <taxon>Agaricineae</taxon>
        <taxon>Strophariaceae</taxon>
        <taxon>Agrocybe</taxon>
    </lineage>
</organism>
<feature type="compositionally biased region" description="Acidic residues" evidence="11">
    <location>
        <begin position="50"/>
        <end position="66"/>
    </location>
</feature>
<dbReference type="EMBL" id="JAACJL010000045">
    <property type="protein sequence ID" value="KAF4613604.1"/>
    <property type="molecule type" value="Genomic_DNA"/>
</dbReference>
<keyword evidence="4" id="KW-0540">Nuclease</keyword>
<keyword evidence="13" id="KW-1185">Reference proteome</keyword>
<dbReference type="GO" id="GO:0005737">
    <property type="term" value="C:cytoplasm"/>
    <property type="evidence" value="ECO:0007669"/>
    <property type="project" value="TreeGrafter"/>
</dbReference>
<comment type="cofactor">
    <cofactor evidence="2">
        <name>Mg(2+)</name>
        <dbReference type="ChEBI" id="CHEBI:18420"/>
    </cofactor>
</comment>
<dbReference type="InterPro" id="IPR051547">
    <property type="entry name" value="TDP2-like"/>
</dbReference>
<comment type="caution">
    <text evidence="12">The sequence shown here is derived from an EMBL/GenBank/DDBJ whole genome shotgun (WGS) entry which is preliminary data.</text>
</comment>
<dbReference type="SUPFAM" id="SSF56219">
    <property type="entry name" value="DNase I-like"/>
    <property type="match status" value="1"/>
</dbReference>
<dbReference type="GO" id="GO:0005634">
    <property type="term" value="C:nucleus"/>
    <property type="evidence" value="ECO:0007669"/>
    <property type="project" value="UniProtKB-SubCell"/>
</dbReference>
<dbReference type="GO" id="GO:0004518">
    <property type="term" value="F:nuclease activity"/>
    <property type="evidence" value="ECO:0007669"/>
    <property type="project" value="UniProtKB-KW"/>
</dbReference>
<proteinExistence type="predicted"/>
<accession>A0A8H4VMT5</accession>
<evidence type="ECO:0000256" key="1">
    <source>
        <dbReference type="ARBA" id="ARBA00001936"/>
    </source>
</evidence>
<dbReference type="PANTHER" id="PTHR15822">
    <property type="entry name" value="TRAF AND TNF RECEPTOR-ASSOCIATED PROTEIN"/>
    <property type="match status" value="1"/>
</dbReference>
<evidence type="ECO:0000256" key="2">
    <source>
        <dbReference type="ARBA" id="ARBA00001946"/>
    </source>
</evidence>
<keyword evidence="5" id="KW-0479">Metal-binding</keyword>
<dbReference type="GO" id="GO:0006302">
    <property type="term" value="P:double-strand break repair"/>
    <property type="evidence" value="ECO:0007669"/>
    <property type="project" value="TreeGrafter"/>
</dbReference>
<dbReference type="GO" id="GO:0070260">
    <property type="term" value="F:5'-tyrosyl-DNA phosphodiesterase activity"/>
    <property type="evidence" value="ECO:0007669"/>
    <property type="project" value="TreeGrafter"/>
</dbReference>
<dbReference type="InterPro" id="IPR036691">
    <property type="entry name" value="Endo/exonu/phosph_ase_sf"/>
</dbReference>
<feature type="region of interest" description="Disordered" evidence="11">
    <location>
        <begin position="86"/>
        <end position="105"/>
    </location>
</feature>
<evidence type="ECO:0000256" key="8">
    <source>
        <dbReference type="ARBA" id="ARBA00022842"/>
    </source>
</evidence>
<gene>
    <name evidence="12" type="ORF">D9613_007820</name>
</gene>
<comment type="subcellular location">
    <subcellularLocation>
        <location evidence="3">Nucleus</location>
    </subcellularLocation>
</comment>
<dbReference type="GO" id="GO:0046872">
    <property type="term" value="F:metal ion binding"/>
    <property type="evidence" value="ECO:0007669"/>
    <property type="project" value="UniProtKB-KW"/>
</dbReference>
<evidence type="ECO:0000313" key="13">
    <source>
        <dbReference type="Proteomes" id="UP000521872"/>
    </source>
</evidence>
<comment type="cofactor">
    <cofactor evidence="1">
        <name>Mn(2+)</name>
        <dbReference type="ChEBI" id="CHEBI:29035"/>
    </cofactor>
</comment>
<evidence type="ECO:0000256" key="10">
    <source>
        <dbReference type="ARBA" id="ARBA00023242"/>
    </source>
</evidence>
<evidence type="ECO:0000256" key="5">
    <source>
        <dbReference type="ARBA" id="ARBA00022723"/>
    </source>
</evidence>
<keyword evidence="8" id="KW-0460">Magnesium</keyword>
<keyword evidence="7" id="KW-0378">Hydrolase</keyword>
<evidence type="ECO:0000256" key="9">
    <source>
        <dbReference type="ARBA" id="ARBA00023204"/>
    </source>
</evidence>
<reference evidence="12 13" key="1">
    <citation type="submission" date="2019-12" db="EMBL/GenBank/DDBJ databases">
        <authorList>
            <person name="Floudas D."/>
            <person name="Bentzer J."/>
            <person name="Ahren D."/>
            <person name="Johansson T."/>
            <person name="Persson P."/>
            <person name="Tunlid A."/>
        </authorList>
    </citation>
    <scope>NUCLEOTIDE SEQUENCE [LARGE SCALE GENOMIC DNA]</scope>
    <source>
        <strain evidence="12 13">CBS 102.39</strain>
    </source>
</reference>
<keyword evidence="6" id="KW-0227">DNA damage</keyword>
<evidence type="ECO:0000256" key="7">
    <source>
        <dbReference type="ARBA" id="ARBA00022801"/>
    </source>
</evidence>
<protein>
    <recommendedName>
        <fullName evidence="14">Endonuclease/exonuclease/phosphatase domain-containing protein</fullName>
    </recommendedName>
</protein>
<evidence type="ECO:0000313" key="12">
    <source>
        <dbReference type="EMBL" id="KAF4613604.1"/>
    </source>
</evidence>
<evidence type="ECO:0000256" key="11">
    <source>
        <dbReference type="SAM" id="MobiDB-lite"/>
    </source>
</evidence>
<keyword evidence="9" id="KW-0234">DNA repair</keyword>
<evidence type="ECO:0000256" key="4">
    <source>
        <dbReference type="ARBA" id="ARBA00022722"/>
    </source>
</evidence>
<feature type="region of interest" description="Disordered" evidence="11">
    <location>
        <begin position="23"/>
        <end position="72"/>
    </location>
</feature>
<evidence type="ECO:0000256" key="3">
    <source>
        <dbReference type="ARBA" id="ARBA00004123"/>
    </source>
</evidence>